<dbReference type="Proteomes" id="UP000065807">
    <property type="component" value="Chromosome"/>
</dbReference>
<reference evidence="3" key="1">
    <citation type="submission" date="2015-07" db="EMBL/GenBank/DDBJ databases">
        <title>Complete genome sequence and phylogenetic analysis of Limnochorda pilosa.</title>
        <authorList>
            <person name="Watanabe M."/>
            <person name="Kojima H."/>
            <person name="Fukui M."/>
        </authorList>
    </citation>
    <scope>NUCLEOTIDE SEQUENCE [LARGE SCALE GENOMIC DNA]</scope>
    <source>
        <strain evidence="3">HC45</strain>
    </source>
</reference>
<keyword evidence="3" id="KW-1185">Reference proteome</keyword>
<dbReference type="AlphaFoldDB" id="A0A0K2SQA4"/>
<reference evidence="3" key="2">
    <citation type="journal article" date="2016" name="Int. J. Syst. Evol. Microbiol.">
        <title>Complete genome sequence and cell structure of Limnochorda pilosa, a Gram-negative spore-former within the phylum Firmicutes.</title>
        <authorList>
            <person name="Watanabe M."/>
            <person name="Kojima H."/>
            <person name="Fukui M."/>
        </authorList>
    </citation>
    <scope>NUCLEOTIDE SEQUENCE [LARGE SCALE GENOMIC DNA]</scope>
    <source>
        <strain evidence="3">HC45</strain>
    </source>
</reference>
<name>A0A0K2SQA4_LIMPI</name>
<sequence>MPIPDRPKRSRREHELWLIDLPVPEPSPGFLDRLLVSVRREWVEGHQAGRGERRSLRTLVALARSQVELPHLEFWAASIFLVSLGCLASFRLNLPQGLSPLAAVAPLVSLLGVRYTLRPARQAGILLAPSFTPGQVALARFMVVVAYDFLLLLAASVALWVAAGPHSAGSSLLAFLLPMTLAWFAPLVLFGAISLSISLLVGVPVGIGLGTLGWLALLPTRTAAPLASLLLAGPGPDSWFEVKVAALLVAGVLLYLSPRWGPAASTAS</sequence>
<proteinExistence type="predicted"/>
<accession>A0A0K2SQA4</accession>
<feature type="transmembrane region" description="Helical" evidence="1">
    <location>
        <begin position="168"/>
        <end position="190"/>
    </location>
</feature>
<dbReference type="EMBL" id="AP014924">
    <property type="protein sequence ID" value="BAS29014.1"/>
    <property type="molecule type" value="Genomic_DNA"/>
</dbReference>
<dbReference type="RefSeq" id="WP_068140212.1">
    <property type="nucleotide sequence ID" value="NZ_AP014924.1"/>
</dbReference>
<protein>
    <submittedName>
        <fullName evidence="2">Uncharacterized protein</fullName>
    </submittedName>
</protein>
<keyword evidence="1" id="KW-1133">Transmembrane helix</keyword>
<evidence type="ECO:0000256" key="1">
    <source>
        <dbReference type="SAM" id="Phobius"/>
    </source>
</evidence>
<feature type="transmembrane region" description="Helical" evidence="1">
    <location>
        <begin position="197"/>
        <end position="218"/>
    </location>
</feature>
<keyword evidence="1" id="KW-0472">Membrane</keyword>
<dbReference type="KEGG" id="lpil:LIP_3191"/>
<evidence type="ECO:0000313" key="2">
    <source>
        <dbReference type="EMBL" id="BAS29014.1"/>
    </source>
</evidence>
<feature type="transmembrane region" description="Helical" evidence="1">
    <location>
        <begin position="238"/>
        <end position="256"/>
    </location>
</feature>
<dbReference type="STRING" id="1555112.LIP_3191"/>
<keyword evidence="1" id="KW-0812">Transmembrane</keyword>
<gene>
    <name evidence="2" type="ORF">LIP_3191</name>
</gene>
<feature type="transmembrane region" description="Helical" evidence="1">
    <location>
        <begin position="138"/>
        <end position="162"/>
    </location>
</feature>
<organism evidence="2 3">
    <name type="scientific">Limnochorda pilosa</name>
    <dbReference type="NCBI Taxonomy" id="1555112"/>
    <lineage>
        <taxon>Bacteria</taxon>
        <taxon>Bacillati</taxon>
        <taxon>Bacillota</taxon>
        <taxon>Limnochordia</taxon>
        <taxon>Limnochordales</taxon>
        <taxon>Limnochordaceae</taxon>
        <taxon>Limnochorda</taxon>
    </lineage>
</organism>
<evidence type="ECO:0000313" key="3">
    <source>
        <dbReference type="Proteomes" id="UP000065807"/>
    </source>
</evidence>